<dbReference type="eggNOG" id="ENOG502RBCG">
    <property type="taxonomic scope" value="Eukaryota"/>
</dbReference>
<dbReference type="Gene3D" id="3.40.50.150">
    <property type="entry name" value="Vaccinia Virus protein VP39"/>
    <property type="match status" value="1"/>
</dbReference>
<evidence type="ECO:0000313" key="2">
    <source>
        <dbReference type="Proteomes" id="UP000016924"/>
    </source>
</evidence>
<name>R7YWF8_CONA1</name>
<dbReference type="EMBL" id="JH767578">
    <property type="protein sequence ID" value="EON66119.1"/>
    <property type="molecule type" value="Genomic_DNA"/>
</dbReference>
<evidence type="ECO:0008006" key="3">
    <source>
        <dbReference type="Google" id="ProtNLM"/>
    </source>
</evidence>
<evidence type="ECO:0000313" key="1">
    <source>
        <dbReference type="EMBL" id="EON66119.1"/>
    </source>
</evidence>
<dbReference type="OrthoDB" id="506498at2759"/>
<keyword evidence="2" id="KW-1185">Reference proteome</keyword>
<organism evidence="1 2">
    <name type="scientific">Coniosporium apollinis (strain CBS 100218)</name>
    <name type="common">Rock-inhabiting black yeast</name>
    <dbReference type="NCBI Taxonomy" id="1168221"/>
    <lineage>
        <taxon>Eukaryota</taxon>
        <taxon>Fungi</taxon>
        <taxon>Dikarya</taxon>
        <taxon>Ascomycota</taxon>
        <taxon>Pezizomycotina</taxon>
        <taxon>Dothideomycetes</taxon>
        <taxon>Dothideomycetes incertae sedis</taxon>
        <taxon>Coniosporium</taxon>
    </lineage>
</organism>
<dbReference type="OMA" id="FPLYVCI"/>
<dbReference type="GO" id="GO:0008168">
    <property type="term" value="F:methyltransferase activity"/>
    <property type="evidence" value="ECO:0007669"/>
    <property type="project" value="TreeGrafter"/>
</dbReference>
<reference evidence="2" key="1">
    <citation type="submission" date="2012-06" db="EMBL/GenBank/DDBJ databases">
        <title>The genome sequence of Coniosporium apollinis CBS 100218.</title>
        <authorList>
            <consortium name="The Broad Institute Genome Sequencing Platform"/>
            <person name="Cuomo C."/>
            <person name="Gorbushina A."/>
            <person name="Noack S."/>
            <person name="Walker B."/>
            <person name="Young S.K."/>
            <person name="Zeng Q."/>
            <person name="Gargeya S."/>
            <person name="Fitzgerald M."/>
            <person name="Haas B."/>
            <person name="Abouelleil A."/>
            <person name="Alvarado L."/>
            <person name="Arachchi H.M."/>
            <person name="Berlin A.M."/>
            <person name="Chapman S.B."/>
            <person name="Goldberg J."/>
            <person name="Griggs A."/>
            <person name="Gujja S."/>
            <person name="Hansen M."/>
            <person name="Howarth C."/>
            <person name="Imamovic A."/>
            <person name="Larimer J."/>
            <person name="McCowan C."/>
            <person name="Montmayeur A."/>
            <person name="Murphy C."/>
            <person name="Neiman D."/>
            <person name="Pearson M."/>
            <person name="Priest M."/>
            <person name="Roberts A."/>
            <person name="Saif S."/>
            <person name="Shea T."/>
            <person name="Sisk P."/>
            <person name="Sykes S."/>
            <person name="Wortman J."/>
            <person name="Nusbaum C."/>
            <person name="Birren B."/>
        </authorList>
    </citation>
    <scope>NUCLEOTIDE SEQUENCE [LARGE SCALE GENOMIC DNA]</scope>
    <source>
        <strain evidence="2">CBS 100218</strain>
    </source>
</reference>
<dbReference type="STRING" id="1168221.R7YWF8"/>
<accession>R7YWF8</accession>
<dbReference type="RefSeq" id="XP_007781436.1">
    <property type="nucleotide sequence ID" value="XM_007783246.1"/>
</dbReference>
<dbReference type="Proteomes" id="UP000016924">
    <property type="component" value="Unassembled WGS sequence"/>
</dbReference>
<dbReference type="Pfam" id="PF13489">
    <property type="entry name" value="Methyltransf_23"/>
    <property type="match status" value="1"/>
</dbReference>
<dbReference type="AlphaFoldDB" id="R7YWF8"/>
<dbReference type="PANTHER" id="PTHR43591">
    <property type="entry name" value="METHYLTRANSFERASE"/>
    <property type="match status" value="1"/>
</dbReference>
<sequence length="315" mass="37004">MSESVSSEYYETVEIHDRLFQRYSIEHNIYCVPVDEEEEDRLETQHRILHQLFDQRLFFPPISYPLQVLDCGYGRGSWALAMAQTYYQSKHAAREPRADLFVRKVTAVDIFPADVDDQPENLDFEVWDLNQTLTPTYNPNHYDLIHSRFVAPGIKRDRWPSYVRDLARLLKRNGWVQLVEYYYIIQSDSGLLTDNHALQQWGNAYRQCMEGERDPRIGRRLPELLRNAGLVDVQEQSFRMPIGGWPTDARQRGIGVQNQQNIGAMLESHALYPFTRRFGWTKDQVASLAQRAQQETNDPRLRLYIPLVVAWGRKR</sequence>
<dbReference type="SUPFAM" id="SSF53335">
    <property type="entry name" value="S-adenosyl-L-methionine-dependent methyltransferases"/>
    <property type="match status" value="1"/>
</dbReference>
<proteinExistence type="predicted"/>
<protein>
    <recommendedName>
        <fullName evidence="3">Methyltransferase domain-containing protein</fullName>
    </recommendedName>
</protein>
<dbReference type="GeneID" id="19902673"/>
<dbReference type="InterPro" id="IPR029063">
    <property type="entry name" value="SAM-dependent_MTases_sf"/>
</dbReference>
<dbReference type="HOGENOM" id="CLU_010595_10_1_1"/>
<gene>
    <name evidence="1" type="ORF">W97_05362</name>
</gene>
<dbReference type="PANTHER" id="PTHR43591:SF24">
    <property type="entry name" value="2-METHOXY-6-POLYPRENYL-1,4-BENZOQUINOL METHYLASE, MITOCHONDRIAL"/>
    <property type="match status" value="1"/>
</dbReference>